<keyword evidence="2 8" id="KW-0028">Amino-acid biosynthesis</keyword>
<comment type="similarity">
    <text evidence="8">Belongs to the glutamate 5-kinase family.</text>
</comment>
<dbReference type="Gene3D" id="2.30.130.10">
    <property type="entry name" value="PUA domain"/>
    <property type="match status" value="1"/>
</dbReference>
<dbReference type="InterPro" id="IPR011529">
    <property type="entry name" value="Glu_5kinase"/>
</dbReference>
<reference evidence="10 11" key="1">
    <citation type="journal article" date="2019" name="Appl. Environ. Microbiol.">
        <title>Environmental Evidence and Genomic Insight of Iron-oxidizing Bacteria Preference Towards More Corrosion Resistant Stainless Steel at Higher Salinities.</title>
        <authorList>
            <person name="Garrison C.E."/>
            <person name="Price K.A."/>
            <person name="Field E.K."/>
        </authorList>
    </citation>
    <scope>NUCLEOTIDE SEQUENCE [LARGE SCALE GENOMIC DNA]</scope>
    <source>
        <strain evidence="10 11">P3</strain>
    </source>
</reference>
<feature type="binding site" evidence="8">
    <location>
        <position position="17"/>
    </location>
    <ligand>
        <name>ATP</name>
        <dbReference type="ChEBI" id="CHEBI:30616"/>
    </ligand>
</feature>
<name>A0A5R9GXE4_9PROT</name>
<keyword evidence="1 8" id="KW-0963">Cytoplasm</keyword>
<dbReference type="UniPathway" id="UPA00098">
    <property type="reaction ID" value="UER00359"/>
</dbReference>
<dbReference type="InterPro" id="IPR001048">
    <property type="entry name" value="Asp/Glu/Uridylate_kinase"/>
</dbReference>
<evidence type="ECO:0000256" key="7">
    <source>
        <dbReference type="ARBA" id="ARBA00022840"/>
    </source>
</evidence>
<comment type="caution">
    <text evidence="10">The sequence shown here is derived from an EMBL/GenBank/DDBJ whole genome shotgun (WGS) entry which is preliminary data.</text>
</comment>
<sequence>MIHSRSELARTRRVVVKIGSSLLADATCGIRHDVVDRLVDEMAAMIADGTEVLVVTSGSVALGRVCLDWVDRELTVHEKQAAAAIGQPRLMDAYGKAFARHHRTVAQMLLTKDDLRHRRRYLNASNTSETLFAAGVVPVVNENDTVVVTEIKFGDNDSLGALVSLVVDADLLVLLTDVDGLYSANPATHPEAERIAIVPHLDERHVAMAGDAGSSFGTGGMASKLTAARIATRGGVATAIISGKKPGALTRLLAGEDEGTLFLCGTDRQTRRKHWISELLRPAGEIHIDQGAAKAVCASGSSLLPVGVTAVHGVFDKGECVEIIGPDGLIGRGLCNYTAEEMRKIMGRASHEIEAILGYRDFTSLIHRDNLVLSGIAAGNTEPLATTVNGGE</sequence>
<evidence type="ECO:0000259" key="9">
    <source>
        <dbReference type="SMART" id="SM00359"/>
    </source>
</evidence>
<dbReference type="Proteomes" id="UP000306585">
    <property type="component" value="Unassembled WGS sequence"/>
</dbReference>
<dbReference type="RefSeq" id="WP_138238181.1">
    <property type="nucleotide sequence ID" value="NZ_VBRY01000002.1"/>
</dbReference>
<dbReference type="Gene3D" id="3.40.1160.10">
    <property type="entry name" value="Acetylglutamate kinase-like"/>
    <property type="match status" value="1"/>
</dbReference>
<dbReference type="InterPro" id="IPR015947">
    <property type="entry name" value="PUA-like_sf"/>
</dbReference>
<dbReference type="InterPro" id="IPR002478">
    <property type="entry name" value="PUA"/>
</dbReference>
<feature type="binding site" evidence="8">
    <location>
        <position position="57"/>
    </location>
    <ligand>
        <name>substrate</name>
    </ligand>
</feature>
<dbReference type="NCBIfam" id="TIGR01027">
    <property type="entry name" value="proB"/>
    <property type="match status" value="1"/>
</dbReference>
<dbReference type="FunFam" id="2.30.130.10:FF:000007">
    <property type="entry name" value="Glutamate 5-kinase"/>
    <property type="match status" value="1"/>
</dbReference>
<keyword evidence="4 8" id="KW-0808">Transferase</keyword>
<proteinExistence type="inferred from homology"/>
<dbReference type="AlphaFoldDB" id="A0A5R9GXE4"/>
<dbReference type="PIRSF" id="PIRSF000729">
    <property type="entry name" value="GK"/>
    <property type="match status" value="1"/>
</dbReference>
<feature type="binding site" evidence="8">
    <location>
        <begin position="176"/>
        <end position="177"/>
    </location>
    <ligand>
        <name>ATP</name>
        <dbReference type="ChEBI" id="CHEBI:30616"/>
    </ligand>
</feature>
<organism evidence="10 11">
    <name type="scientific">Mariprofundus erugo</name>
    <dbReference type="NCBI Taxonomy" id="2528639"/>
    <lineage>
        <taxon>Bacteria</taxon>
        <taxon>Pseudomonadati</taxon>
        <taxon>Pseudomonadota</taxon>
        <taxon>Candidatius Mariprofundia</taxon>
        <taxon>Mariprofundales</taxon>
        <taxon>Mariprofundaceae</taxon>
        <taxon>Mariprofundus</taxon>
    </lineage>
</organism>
<dbReference type="InterPro" id="IPR019797">
    <property type="entry name" value="Glutamate_5-kinase_CS"/>
</dbReference>
<dbReference type="PROSITE" id="PS50890">
    <property type="entry name" value="PUA"/>
    <property type="match status" value="1"/>
</dbReference>
<keyword evidence="11" id="KW-1185">Reference proteome</keyword>
<comment type="function">
    <text evidence="8">Catalyzes the transfer of a phosphate group to glutamate to form L-glutamate 5-phosphate.</text>
</comment>
<evidence type="ECO:0000256" key="8">
    <source>
        <dbReference type="HAMAP-Rule" id="MF_00456"/>
    </source>
</evidence>
<dbReference type="EMBL" id="VBRY01000002">
    <property type="protein sequence ID" value="TLS68562.1"/>
    <property type="molecule type" value="Genomic_DNA"/>
</dbReference>
<dbReference type="PROSITE" id="PS00902">
    <property type="entry name" value="GLUTAMATE_5_KINASE"/>
    <property type="match status" value="1"/>
</dbReference>
<dbReference type="OrthoDB" id="9804434at2"/>
<dbReference type="PANTHER" id="PTHR43654">
    <property type="entry name" value="GLUTAMATE 5-KINASE"/>
    <property type="match status" value="1"/>
</dbReference>
<dbReference type="InterPro" id="IPR001057">
    <property type="entry name" value="Glu/AcGlu_kinase"/>
</dbReference>
<dbReference type="PANTHER" id="PTHR43654:SF1">
    <property type="entry name" value="ISOPENTENYL PHOSPHATE KINASE"/>
    <property type="match status" value="1"/>
</dbReference>
<dbReference type="InterPro" id="IPR005715">
    <property type="entry name" value="Glu_5kinase/COase_Synthase"/>
</dbReference>
<dbReference type="InterPro" id="IPR036393">
    <property type="entry name" value="AceGlu_kinase-like_sf"/>
</dbReference>
<dbReference type="EC" id="2.7.2.11" evidence="8"/>
<dbReference type="SMART" id="SM00359">
    <property type="entry name" value="PUA"/>
    <property type="match status" value="1"/>
</dbReference>
<dbReference type="CDD" id="cd04242">
    <property type="entry name" value="AAK_G5K_ProB"/>
    <property type="match status" value="1"/>
</dbReference>
<keyword evidence="3 8" id="KW-0641">Proline biosynthesis</keyword>
<feature type="binding site" evidence="8">
    <location>
        <position position="144"/>
    </location>
    <ligand>
        <name>substrate</name>
    </ligand>
</feature>
<dbReference type="GO" id="GO:0004349">
    <property type="term" value="F:glutamate 5-kinase activity"/>
    <property type="evidence" value="ECO:0007669"/>
    <property type="project" value="UniProtKB-UniRule"/>
</dbReference>
<evidence type="ECO:0000313" key="11">
    <source>
        <dbReference type="Proteomes" id="UP000306585"/>
    </source>
</evidence>
<dbReference type="GO" id="GO:0005829">
    <property type="term" value="C:cytosol"/>
    <property type="evidence" value="ECO:0007669"/>
    <property type="project" value="TreeGrafter"/>
</dbReference>
<keyword evidence="5 8" id="KW-0547">Nucleotide-binding</keyword>
<dbReference type="GO" id="GO:0055129">
    <property type="term" value="P:L-proline biosynthetic process"/>
    <property type="evidence" value="ECO:0007669"/>
    <property type="project" value="UniProtKB-UniRule"/>
</dbReference>
<dbReference type="Pfam" id="PF01472">
    <property type="entry name" value="PUA"/>
    <property type="match status" value="1"/>
</dbReference>
<dbReference type="GO" id="GO:0003723">
    <property type="term" value="F:RNA binding"/>
    <property type="evidence" value="ECO:0007669"/>
    <property type="project" value="InterPro"/>
</dbReference>
<dbReference type="CDD" id="cd21157">
    <property type="entry name" value="PUA_G5K"/>
    <property type="match status" value="1"/>
</dbReference>
<dbReference type="SUPFAM" id="SSF88697">
    <property type="entry name" value="PUA domain-like"/>
    <property type="match status" value="1"/>
</dbReference>
<accession>A0A5R9GXE4</accession>
<dbReference type="InterPro" id="IPR036974">
    <property type="entry name" value="PUA_sf"/>
</dbReference>
<evidence type="ECO:0000256" key="5">
    <source>
        <dbReference type="ARBA" id="ARBA00022741"/>
    </source>
</evidence>
<protein>
    <recommendedName>
        <fullName evidence="8">Glutamate 5-kinase</fullName>
        <ecNumber evidence="8">2.7.2.11</ecNumber>
    </recommendedName>
    <alternativeName>
        <fullName evidence="8">Gamma-glutamyl kinase</fullName>
        <shortName evidence="8">GK</shortName>
    </alternativeName>
</protein>
<evidence type="ECO:0000256" key="3">
    <source>
        <dbReference type="ARBA" id="ARBA00022650"/>
    </source>
</evidence>
<dbReference type="PRINTS" id="PR00474">
    <property type="entry name" value="GLU5KINASE"/>
</dbReference>
<dbReference type="Pfam" id="PF00696">
    <property type="entry name" value="AA_kinase"/>
    <property type="match status" value="1"/>
</dbReference>
<feature type="binding site" evidence="8">
    <location>
        <position position="156"/>
    </location>
    <ligand>
        <name>substrate</name>
    </ligand>
</feature>
<evidence type="ECO:0000256" key="4">
    <source>
        <dbReference type="ARBA" id="ARBA00022679"/>
    </source>
</evidence>
<comment type="catalytic activity">
    <reaction evidence="8">
        <text>L-glutamate + ATP = L-glutamyl 5-phosphate + ADP</text>
        <dbReference type="Rhea" id="RHEA:14877"/>
        <dbReference type="ChEBI" id="CHEBI:29985"/>
        <dbReference type="ChEBI" id="CHEBI:30616"/>
        <dbReference type="ChEBI" id="CHEBI:58274"/>
        <dbReference type="ChEBI" id="CHEBI:456216"/>
        <dbReference type="EC" id="2.7.2.11"/>
    </reaction>
</comment>
<dbReference type="FunFam" id="3.40.1160.10:FF:000018">
    <property type="entry name" value="Glutamate 5-kinase"/>
    <property type="match status" value="1"/>
</dbReference>
<feature type="domain" description="PUA" evidence="9">
    <location>
        <begin position="284"/>
        <end position="366"/>
    </location>
</feature>
<evidence type="ECO:0000313" key="10">
    <source>
        <dbReference type="EMBL" id="TLS68562.1"/>
    </source>
</evidence>
<dbReference type="GO" id="GO:0005524">
    <property type="term" value="F:ATP binding"/>
    <property type="evidence" value="ECO:0007669"/>
    <property type="project" value="UniProtKB-KW"/>
</dbReference>
<dbReference type="HAMAP" id="MF_00456">
    <property type="entry name" value="ProB"/>
    <property type="match status" value="1"/>
</dbReference>
<evidence type="ECO:0000256" key="1">
    <source>
        <dbReference type="ARBA" id="ARBA00022490"/>
    </source>
</evidence>
<keyword evidence="7 8" id="KW-0067">ATP-binding</keyword>
<dbReference type="SUPFAM" id="SSF53633">
    <property type="entry name" value="Carbamate kinase-like"/>
    <property type="match status" value="1"/>
</dbReference>
<keyword evidence="6 8" id="KW-0418">Kinase</keyword>
<comment type="pathway">
    <text evidence="8">Amino-acid biosynthesis; L-proline biosynthesis; L-glutamate 5-semialdehyde from L-glutamate: step 1/2.</text>
</comment>
<gene>
    <name evidence="8" type="primary">proB</name>
    <name evidence="10" type="ORF">FEF65_02300</name>
</gene>
<comment type="subcellular location">
    <subcellularLocation>
        <location evidence="8">Cytoplasm</location>
    </subcellularLocation>
</comment>
<dbReference type="InterPro" id="IPR041739">
    <property type="entry name" value="G5K_ProB"/>
</dbReference>
<evidence type="ECO:0000256" key="6">
    <source>
        <dbReference type="ARBA" id="ARBA00022777"/>
    </source>
</evidence>
<feature type="binding site" evidence="8">
    <location>
        <begin position="218"/>
        <end position="224"/>
    </location>
    <ligand>
        <name>ATP</name>
        <dbReference type="ChEBI" id="CHEBI:30616"/>
    </ligand>
</feature>
<evidence type="ECO:0000256" key="2">
    <source>
        <dbReference type="ARBA" id="ARBA00022605"/>
    </source>
</evidence>